<keyword evidence="3" id="KW-1185">Reference proteome</keyword>
<dbReference type="EMBL" id="JAJITD010000026">
    <property type="protein sequence ID" value="MCC8397262.1"/>
    <property type="molecule type" value="Genomic_DNA"/>
</dbReference>
<sequence length="445" mass="49239">MQNGKTSRTDLRLSGRAPVPGLISKTTYQDNDAASAADLVSFDPMTEFVFSVQDPNAVTRDRIAAAAREIFGTGSESSDFIAKLVEHMLSVAESRAKIVQELIILGGNLQQMVNMAITHHTGKVGDTLAARRKAAQLCFAFFKTVLGITQPSARGYIRCHQRFADDAEAIRIFSYGELNLLAAQDVTDEQIDIIKLKKKEAEELKDPSKKMTRDDVEKLLRELQLKDEQVEDAARELENIHEILEDHKTQLEVTERESQHLREQLATYERHLAEKESSIANLRTALTERTSGYPAMEQELAAKNRKVAELTEQVNAIANAPAKVEKVEVPVEVLPAGYATAKQAVMAAYEELEDVKGKTHDLLSQKAEIEAEISRQQAELNAGKAVQTSLETLTTAWEDVSGKMSSFQLAVLASADPTLYHPALEALAAQLRKYVAEIEAALQRQ</sequence>
<feature type="coiled-coil region" evidence="1">
    <location>
        <begin position="209"/>
        <end position="320"/>
    </location>
</feature>
<evidence type="ECO:0000313" key="2">
    <source>
        <dbReference type="EMBL" id="MCC8397262.1"/>
    </source>
</evidence>
<protein>
    <recommendedName>
        <fullName evidence="4">Chromosome partition protein Smc</fullName>
    </recommendedName>
</protein>
<evidence type="ECO:0000256" key="1">
    <source>
        <dbReference type="SAM" id="Coils"/>
    </source>
</evidence>
<dbReference type="SUPFAM" id="SSF58100">
    <property type="entry name" value="Bacterial hemolysins"/>
    <property type="match status" value="1"/>
</dbReference>
<organism evidence="2 3">
    <name type="scientific">Paraburkholderia sejongensis</name>
    <dbReference type="NCBI Taxonomy" id="2886946"/>
    <lineage>
        <taxon>Bacteria</taxon>
        <taxon>Pseudomonadati</taxon>
        <taxon>Pseudomonadota</taxon>
        <taxon>Betaproteobacteria</taxon>
        <taxon>Burkholderiales</taxon>
        <taxon>Burkholderiaceae</taxon>
        <taxon>Paraburkholderia</taxon>
    </lineage>
</organism>
<dbReference type="Proteomes" id="UP001431019">
    <property type="component" value="Unassembled WGS sequence"/>
</dbReference>
<proteinExistence type="predicted"/>
<evidence type="ECO:0008006" key="4">
    <source>
        <dbReference type="Google" id="ProtNLM"/>
    </source>
</evidence>
<dbReference type="RefSeq" id="WP_230513522.1">
    <property type="nucleotide sequence ID" value="NZ_JAJITD010000026.1"/>
</dbReference>
<name>A0ABS8K529_9BURK</name>
<dbReference type="Gene3D" id="1.10.287.1490">
    <property type="match status" value="1"/>
</dbReference>
<evidence type="ECO:0000313" key="3">
    <source>
        <dbReference type="Proteomes" id="UP001431019"/>
    </source>
</evidence>
<comment type="caution">
    <text evidence="2">The sequence shown here is derived from an EMBL/GenBank/DDBJ whole genome shotgun (WGS) entry which is preliminary data.</text>
</comment>
<keyword evidence="1" id="KW-0175">Coiled coil</keyword>
<accession>A0ABS8K529</accession>
<gene>
    <name evidence="2" type="ORF">LJ656_32325</name>
</gene>
<reference evidence="2 3" key="1">
    <citation type="submission" date="2021-11" db="EMBL/GenBank/DDBJ databases">
        <authorList>
            <person name="Oh E.-T."/>
            <person name="Kim S.-B."/>
        </authorList>
    </citation>
    <scope>NUCLEOTIDE SEQUENCE [LARGE SCALE GENOMIC DNA]</scope>
    <source>
        <strain evidence="2 3">MMS20-SJTR3</strain>
    </source>
</reference>